<protein>
    <submittedName>
        <fullName evidence="1">Uncharacterized protein</fullName>
    </submittedName>
</protein>
<name>A0A1A9AYI7_PLESH</name>
<comment type="caution">
    <text evidence="1">The sequence shown here is derived from an EMBL/GenBank/DDBJ whole genome shotgun (WGS) entry which is preliminary data.</text>
</comment>
<sequence length="128" mass="14982">MSEQWTTIDAIARQRQSDVLMVTFFRPEESELDEFDYATCAVRNKALAWFDQQGIGYRECFDLWPDNDADVPYLGELFIDVPVDENNPRYLDVVHKFEHEDGSSRYPGVSLFIIPLSLAQEYRHRDKA</sequence>
<proteinExistence type="predicted"/>
<dbReference type="AlphaFoldDB" id="A0A1A9AYI7"/>
<reference evidence="1" key="1">
    <citation type="submission" date="2021-03" db="EMBL/GenBank/DDBJ databases">
        <title>Plesiomonas shigelloides zfcc0051, isolated from zebrafish feces.</title>
        <authorList>
            <person name="Vanderhoek Z."/>
            <person name="Gaulke C."/>
        </authorList>
    </citation>
    <scope>NUCLEOTIDE SEQUENCE</scope>
    <source>
        <strain evidence="1">Zfcc0051</strain>
    </source>
</reference>
<dbReference type="KEGG" id="pshi:SAMEA2665130_1881"/>
<organism evidence="1 2">
    <name type="scientific">Plesiomonas shigelloides</name>
    <name type="common">Aeromonas shigelloides</name>
    <dbReference type="NCBI Taxonomy" id="703"/>
    <lineage>
        <taxon>Bacteria</taxon>
        <taxon>Pseudomonadati</taxon>
        <taxon>Pseudomonadota</taxon>
        <taxon>Gammaproteobacteria</taxon>
        <taxon>Enterobacterales</taxon>
        <taxon>Enterobacteriaceae</taxon>
        <taxon>Plesiomonas</taxon>
    </lineage>
</organism>
<evidence type="ECO:0000313" key="1">
    <source>
        <dbReference type="EMBL" id="MBO1107566.1"/>
    </source>
</evidence>
<dbReference type="RefSeq" id="WP_010863926.1">
    <property type="nucleotide sequence ID" value="NZ_CP027852.1"/>
</dbReference>
<gene>
    <name evidence="1" type="ORF">J2R62_04885</name>
</gene>
<dbReference type="Proteomes" id="UP000664658">
    <property type="component" value="Unassembled WGS sequence"/>
</dbReference>
<evidence type="ECO:0000313" key="2">
    <source>
        <dbReference type="Proteomes" id="UP000664658"/>
    </source>
</evidence>
<accession>A0A1A9AYI7</accession>
<dbReference type="EMBL" id="JAFNAA010000004">
    <property type="protein sequence ID" value="MBO1107566.1"/>
    <property type="molecule type" value="Genomic_DNA"/>
</dbReference>